<dbReference type="InterPro" id="IPR040079">
    <property type="entry name" value="Glutathione_S-Trfase"/>
</dbReference>
<evidence type="ECO:0000259" key="3">
    <source>
        <dbReference type="PROSITE" id="PS50404"/>
    </source>
</evidence>
<dbReference type="InterPro" id="IPR036282">
    <property type="entry name" value="Glutathione-S-Trfase_C_sf"/>
</dbReference>
<evidence type="ECO:0000256" key="2">
    <source>
        <dbReference type="ARBA" id="ARBA00069301"/>
    </source>
</evidence>
<accession>A0A375A638</accession>
<dbReference type="FunFam" id="1.20.1050.10:FF:000002">
    <property type="entry name" value="Stringent starvation protein A"/>
    <property type="match status" value="1"/>
</dbReference>
<dbReference type="InterPro" id="IPR010987">
    <property type="entry name" value="Glutathione-S-Trfase_C-like"/>
</dbReference>
<dbReference type="Pfam" id="PF00043">
    <property type="entry name" value="GST_C"/>
    <property type="match status" value="1"/>
</dbReference>
<dbReference type="SUPFAM" id="SSF52833">
    <property type="entry name" value="Thioredoxin-like"/>
    <property type="match status" value="1"/>
</dbReference>
<feature type="domain" description="GST C-terminal" evidence="4">
    <location>
        <begin position="188"/>
        <end position="307"/>
    </location>
</feature>
<dbReference type="InterPro" id="IPR004045">
    <property type="entry name" value="Glutathione_S-Trfase_N"/>
</dbReference>
<evidence type="ECO:0000259" key="4">
    <source>
        <dbReference type="PROSITE" id="PS50405"/>
    </source>
</evidence>
<protein>
    <recommendedName>
        <fullName evidence="2">Stringent starvation protein A</fullName>
    </recommendedName>
</protein>
<evidence type="ECO:0000313" key="6">
    <source>
        <dbReference type="Proteomes" id="UP000294820"/>
    </source>
</evidence>
<feature type="domain" description="GST N-terminal" evidence="3">
    <location>
        <begin position="105"/>
        <end position="183"/>
    </location>
</feature>
<dbReference type="Pfam" id="PF02798">
    <property type="entry name" value="GST_N"/>
    <property type="match status" value="1"/>
</dbReference>
<reference evidence="5 6" key="1">
    <citation type="submission" date="2016-09" db="EMBL/GenBank/DDBJ databases">
        <authorList>
            <person name="Reverchon S."/>
            <person name="Nasser W."/>
            <person name="Leonard S."/>
            <person name="Brochier C."/>
            <person name="Duprey A."/>
        </authorList>
    </citation>
    <scope>NUCLEOTIDE SEQUENCE [LARGE SCALE GENOMIC DNA]</scope>
    <source>
        <strain evidence="5 6">174/2</strain>
    </source>
</reference>
<comment type="similarity">
    <text evidence="1">Belongs to the GST superfamily. HSP26 family.</text>
</comment>
<dbReference type="InterPro" id="IPR034341">
    <property type="entry name" value="SspA_N"/>
</dbReference>
<dbReference type="Gene3D" id="3.40.30.10">
    <property type="entry name" value="Glutaredoxin"/>
    <property type="match status" value="1"/>
</dbReference>
<dbReference type="Proteomes" id="UP000294820">
    <property type="component" value="Chromosome 1"/>
</dbReference>
<evidence type="ECO:0000313" key="5">
    <source>
        <dbReference type="EMBL" id="SLM61505.1"/>
    </source>
</evidence>
<dbReference type="InterPro" id="IPR004046">
    <property type="entry name" value="GST_C"/>
</dbReference>
<dbReference type="GO" id="GO:0005737">
    <property type="term" value="C:cytoplasm"/>
    <property type="evidence" value="ECO:0007669"/>
    <property type="project" value="TreeGrafter"/>
</dbReference>
<dbReference type="Gene3D" id="1.20.1050.10">
    <property type="match status" value="1"/>
</dbReference>
<dbReference type="PROSITE" id="PS50405">
    <property type="entry name" value="GST_CTER"/>
    <property type="match status" value="1"/>
</dbReference>
<dbReference type="KEGG" id="daq:DAQ1742_00401"/>
<dbReference type="PROSITE" id="PS50404">
    <property type="entry name" value="GST_NTER"/>
    <property type="match status" value="1"/>
</dbReference>
<proteinExistence type="inferred from homology"/>
<dbReference type="PANTHER" id="PTHR43968:SF6">
    <property type="entry name" value="GLUTATHIONE S-TRANSFERASE OMEGA"/>
    <property type="match status" value="1"/>
</dbReference>
<dbReference type="AlphaFoldDB" id="A0A375A638"/>
<dbReference type="NCBIfam" id="NF007016">
    <property type="entry name" value="PRK09481.1"/>
    <property type="match status" value="1"/>
</dbReference>
<dbReference type="SUPFAM" id="SSF47616">
    <property type="entry name" value="GST C-terminal domain-like"/>
    <property type="match status" value="1"/>
</dbReference>
<dbReference type="EMBL" id="LT615367">
    <property type="protein sequence ID" value="SLM61505.1"/>
    <property type="molecule type" value="Genomic_DNA"/>
</dbReference>
<organism evidence="5 6">
    <name type="scientific">Dickeya aquatica</name>
    <dbReference type="NCBI Taxonomy" id="1401087"/>
    <lineage>
        <taxon>Bacteria</taxon>
        <taxon>Pseudomonadati</taxon>
        <taxon>Pseudomonadota</taxon>
        <taxon>Gammaproteobacteria</taxon>
        <taxon>Enterobacterales</taxon>
        <taxon>Pectobacteriaceae</taxon>
        <taxon>Dickeya</taxon>
    </lineage>
</organism>
<dbReference type="CDD" id="cd03059">
    <property type="entry name" value="GST_N_SspA"/>
    <property type="match status" value="1"/>
</dbReference>
<keyword evidence="6" id="KW-1185">Reference proteome</keyword>
<dbReference type="InterPro" id="IPR050983">
    <property type="entry name" value="GST_Omega/HSP26"/>
</dbReference>
<dbReference type="CDD" id="cd03186">
    <property type="entry name" value="GST_C_SspA"/>
    <property type="match status" value="1"/>
</dbReference>
<dbReference type="SFLD" id="SFLDS00019">
    <property type="entry name" value="Glutathione_Transferase_(cytos"/>
    <property type="match status" value="1"/>
</dbReference>
<dbReference type="InterPro" id="IPR036249">
    <property type="entry name" value="Thioredoxin-like_sf"/>
</dbReference>
<gene>
    <name evidence="5" type="primary">sspA</name>
    <name evidence="5" type="ORF">DAQ1742_00401</name>
</gene>
<sequence>MQKKPVPVTGFFLPTFQHEKMRCYYSELFMKVCLSPTKQTESGTLSAGFVPACQRTISTERQMSSGFLNTGNPTRQGLQDHMIGYSPYFFDNLEVFMAVAANKRSVMTLFSGPSDIFSHQVRIVLAEKGVSVEIEQVDMDNLPQDLIDLNPYGSVPTLVDRELTLYESRIIMEYLDERFPHPPLMPVYPVARGNSRLMMHRIEQDWYSLMKTIDRGNAQEAEAARKQLREELLAIAPVFNEAPYFMSEEFSLVDCYLAPLLWRLPLLGIELSGSGAKELKAYMTRVFERDAFLASLTEAEREIRLQARG</sequence>
<dbReference type="InterPro" id="IPR034342">
    <property type="entry name" value="SspA_C"/>
</dbReference>
<dbReference type="SFLD" id="SFLDG00358">
    <property type="entry name" value="Main_(cytGST)"/>
    <property type="match status" value="1"/>
</dbReference>
<dbReference type="PANTHER" id="PTHR43968">
    <property type="match status" value="1"/>
</dbReference>
<evidence type="ECO:0000256" key="1">
    <source>
        <dbReference type="ARBA" id="ARBA00009929"/>
    </source>
</evidence>
<name>A0A375A638_9GAMM</name>